<reference evidence="2 3" key="1">
    <citation type="submission" date="2020-04" db="EMBL/GenBank/DDBJ databases">
        <title>Massilia sp. nov., a cold adapted bacteria isolated from Arctic soil.</title>
        <authorList>
            <person name="Son J."/>
            <person name="Ka J.-O."/>
        </authorList>
    </citation>
    <scope>NUCLEOTIDE SEQUENCE [LARGE SCALE GENOMIC DNA]</scope>
    <source>
        <strain evidence="2 3">ML15P13</strain>
    </source>
</reference>
<dbReference type="InterPro" id="IPR021109">
    <property type="entry name" value="Peptidase_aspartic_dom_sf"/>
</dbReference>
<sequence length="321" mass="34782">MNTPLPARVARRPGFAMLAALLLPAAVSAQALPAGCDIGPVATLPLSFRGDSVPIAEARINGKPVPALVDTGGQHATLLDKATLESAGIKVISSETNYAGVYVLNALIEHIAIGPTEFKKSWFAVDDLAKEEVGARIGANYLFRTDVEFALQDRYLKFYKPSGCLRAPLAYWDKTAPSVSFRIHPQKKDLRPFFTVRINGADVSAVISTTTEHSYLDLFTAKRMGLTPDSPGAVRGGSGLKWNDRDQAFWTVPLPQLSIGALQVKDFSLRLVNMERSGEMLVLGTDFLKRHRIYVAMSQNRIYFSPVTAPAPDAQAATAAP</sequence>
<gene>
    <name evidence="2" type="ORF">HGB41_01005</name>
</gene>
<keyword evidence="3" id="KW-1185">Reference proteome</keyword>
<dbReference type="RefSeq" id="WP_171080166.1">
    <property type="nucleotide sequence ID" value="NZ_JABAIV010000001.1"/>
</dbReference>
<comment type="caution">
    <text evidence="2">The sequence shown here is derived from an EMBL/GenBank/DDBJ whole genome shotgun (WGS) entry which is preliminary data.</text>
</comment>
<feature type="chain" id="PRO_5031450007" description="Peptidase A2 domain-containing protein" evidence="1">
    <location>
        <begin position="32"/>
        <end position="321"/>
    </location>
</feature>
<keyword evidence="1" id="KW-0732">Signal</keyword>
<name>A0A7Y2NZ97_9BURK</name>
<organism evidence="2 3">
    <name type="scientific">Telluria aromaticivorans</name>
    <dbReference type="NCBI Taxonomy" id="2725995"/>
    <lineage>
        <taxon>Bacteria</taxon>
        <taxon>Pseudomonadati</taxon>
        <taxon>Pseudomonadota</taxon>
        <taxon>Betaproteobacteria</taxon>
        <taxon>Burkholderiales</taxon>
        <taxon>Oxalobacteraceae</taxon>
        <taxon>Telluria group</taxon>
        <taxon>Telluria</taxon>
    </lineage>
</organism>
<dbReference type="Pfam" id="PF13975">
    <property type="entry name" value="gag-asp_proteas"/>
    <property type="match status" value="1"/>
</dbReference>
<dbReference type="AlphaFoldDB" id="A0A7Y2NZ97"/>
<feature type="signal peptide" evidence="1">
    <location>
        <begin position="1"/>
        <end position="31"/>
    </location>
</feature>
<evidence type="ECO:0000313" key="3">
    <source>
        <dbReference type="Proteomes" id="UP000533905"/>
    </source>
</evidence>
<proteinExistence type="predicted"/>
<evidence type="ECO:0000313" key="2">
    <source>
        <dbReference type="EMBL" id="NNG21584.1"/>
    </source>
</evidence>
<dbReference type="SUPFAM" id="SSF50630">
    <property type="entry name" value="Acid proteases"/>
    <property type="match status" value="2"/>
</dbReference>
<evidence type="ECO:0008006" key="4">
    <source>
        <dbReference type="Google" id="ProtNLM"/>
    </source>
</evidence>
<dbReference type="Gene3D" id="2.40.70.10">
    <property type="entry name" value="Acid Proteases"/>
    <property type="match status" value="2"/>
</dbReference>
<dbReference type="Pfam" id="PF13650">
    <property type="entry name" value="Asp_protease_2"/>
    <property type="match status" value="1"/>
</dbReference>
<dbReference type="Proteomes" id="UP000533905">
    <property type="component" value="Unassembled WGS sequence"/>
</dbReference>
<protein>
    <recommendedName>
        <fullName evidence="4">Peptidase A2 domain-containing protein</fullName>
    </recommendedName>
</protein>
<evidence type="ECO:0000256" key="1">
    <source>
        <dbReference type="SAM" id="SignalP"/>
    </source>
</evidence>
<dbReference type="EMBL" id="JABAIV010000001">
    <property type="protein sequence ID" value="NNG21584.1"/>
    <property type="molecule type" value="Genomic_DNA"/>
</dbReference>
<accession>A0A7Y2NZ97</accession>